<feature type="transmembrane region" description="Helical" evidence="6">
    <location>
        <begin position="38"/>
        <end position="56"/>
    </location>
</feature>
<evidence type="ECO:0000256" key="4">
    <source>
        <dbReference type="ARBA" id="ARBA00022989"/>
    </source>
</evidence>
<evidence type="ECO:0008006" key="9">
    <source>
        <dbReference type="Google" id="ProtNLM"/>
    </source>
</evidence>
<reference evidence="7 8" key="1">
    <citation type="submission" date="2021-10" db="EMBL/GenBank/DDBJ databases">
        <authorList>
            <person name="Grouzdev D.S."/>
            <person name="Pantiukh K.S."/>
            <person name="Krutkina M.S."/>
        </authorList>
    </citation>
    <scope>NUCLEOTIDE SEQUENCE [LARGE SCALE GENOMIC DNA]</scope>
    <source>
        <strain evidence="7 8">Z-7514</strain>
    </source>
</reference>
<dbReference type="AlphaFoldDB" id="A0AAW4WYU5"/>
<dbReference type="EMBL" id="JAJFAT010000007">
    <property type="protein sequence ID" value="MCC3144884.1"/>
    <property type="molecule type" value="Genomic_DNA"/>
</dbReference>
<dbReference type="GO" id="GO:0005886">
    <property type="term" value="C:plasma membrane"/>
    <property type="evidence" value="ECO:0007669"/>
    <property type="project" value="UniProtKB-SubCell"/>
</dbReference>
<evidence type="ECO:0000256" key="5">
    <source>
        <dbReference type="ARBA" id="ARBA00023136"/>
    </source>
</evidence>
<dbReference type="Proteomes" id="UP001199296">
    <property type="component" value="Unassembled WGS sequence"/>
</dbReference>
<feature type="transmembrane region" description="Helical" evidence="6">
    <location>
        <begin position="14"/>
        <end position="32"/>
    </location>
</feature>
<keyword evidence="2" id="KW-1003">Cell membrane</keyword>
<keyword evidence="4 6" id="KW-1133">Transmembrane helix</keyword>
<keyword evidence="8" id="KW-1185">Reference proteome</keyword>
<evidence type="ECO:0000313" key="8">
    <source>
        <dbReference type="Proteomes" id="UP001199296"/>
    </source>
</evidence>
<feature type="transmembrane region" description="Helical" evidence="6">
    <location>
        <begin position="100"/>
        <end position="119"/>
    </location>
</feature>
<dbReference type="InterPro" id="IPR005598">
    <property type="entry name" value="ATP_synth_I"/>
</dbReference>
<comment type="caution">
    <text evidence="7">The sequence shown here is derived from an EMBL/GenBank/DDBJ whole genome shotgun (WGS) entry which is preliminary data.</text>
</comment>
<evidence type="ECO:0000256" key="1">
    <source>
        <dbReference type="ARBA" id="ARBA00004651"/>
    </source>
</evidence>
<feature type="transmembrane region" description="Helical" evidence="6">
    <location>
        <begin position="77"/>
        <end position="94"/>
    </location>
</feature>
<keyword evidence="5 6" id="KW-0472">Membrane</keyword>
<dbReference type="RefSeq" id="WP_229345164.1">
    <property type="nucleotide sequence ID" value="NZ_JAJFAT010000007.1"/>
</dbReference>
<protein>
    <recommendedName>
        <fullName evidence="9">ATP synthase I chain</fullName>
    </recommendedName>
</protein>
<evidence type="ECO:0000256" key="2">
    <source>
        <dbReference type="ARBA" id="ARBA00022475"/>
    </source>
</evidence>
<proteinExistence type="predicted"/>
<keyword evidence="3 6" id="KW-0812">Transmembrane</keyword>
<gene>
    <name evidence="7" type="ORF">LJ207_06070</name>
</gene>
<evidence type="ECO:0000256" key="3">
    <source>
        <dbReference type="ARBA" id="ARBA00022692"/>
    </source>
</evidence>
<organism evidence="7 8">
    <name type="scientific">Halanaerobium polyolivorans</name>
    <dbReference type="NCBI Taxonomy" id="2886943"/>
    <lineage>
        <taxon>Bacteria</taxon>
        <taxon>Bacillati</taxon>
        <taxon>Bacillota</taxon>
        <taxon>Clostridia</taxon>
        <taxon>Halanaerobiales</taxon>
        <taxon>Halanaerobiaceae</taxon>
        <taxon>Halanaerobium</taxon>
    </lineage>
</organism>
<accession>A0AAW4WYU5</accession>
<comment type="subcellular location">
    <subcellularLocation>
        <location evidence="1">Cell membrane</location>
        <topology evidence="1">Multi-pass membrane protein</topology>
    </subcellularLocation>
</comment>
<dbReference type="Pfam" id="PF03899">
    <property type="entry name" value="ATP-synt_I"/>
    <property type="match status" value="1"/>
</dbReference>
<sequence>MKEIKDPKKLQKKILKTTYLIALLPIISAIAAGDMESLLGFVFGLVVATLLLRLKYNNIIRALNMDMESAEKFIRNRYFAEYGLYFLVLFTAARNPSLNFLAAAVGLFMIKFTVLLLSVKDLLKDTFQSQFDRYK</sequence>
<evidence type="ECO:0000313" key="7">
    <source>
        <dbReference type="EMBL" id="MCC3144884.1"/>
    </source>
</evidence>
<name>A0AAW4WYU5_9FIRM</name>
<evidence type="ECO:0000256" key="6">
    <source>
        <dbReference type="SAM" id="Phobius"/>
    </source>
</evidence>